<feature type="region of interest" description="Disordered" evidence="2">
    <location>
        <begin position="1"/>
        <end position="35"/>
    </location>
</feature>
<feature type="region of interest" description="Disordered" evidence="2">
    <location>
        <begin position="1150"/>
        <end position="1213"/>
    </location>
</feature>
<dbReference type="EMBL" id="VSWD01000006">
    <property type="protein sequence ID" value="KAK3100547.1"/>
    <property type="molecule type" value="Genomic_DNA"/>
</dbReference>
<feature type="coiled-coil region" evidence="1">
    <location>
        <begin position="190"/>
        <end position="281"/>
    </location>
</feature>
<gene>
    <name evidence="3" type="ORF">FSP39_021619</name>
</gene>
<dbReference type="InterPro" id="IPR031809">
    <property type="entry name" value="CCDC158"/>
</dbReference>
<dbReference type="Pfam" id="PF15921">
    <property type="entry name" value="CCDC158"/>
    <property type="match status" value="1"/>
</dbReference>
<feature type="coiled-coil region" evidence="1">
    <location>
        <begin position="659"/>
        <end position="970"/>
    </location>
</feature>
<feature type="compositionally biased region" description="Polar residues" evidence="2">
    <location>
        <begin position="1179"/>
        <end position="1196"/>
    </location>
</feature>
<evidence type="ECO:0000313" key="3">
    <source>
        <dbReference type="EMBL" id="KAK3100547.1"/>
    </source>
</evidence>
<evidence type="ECO:0000313" key="4">
    <source>
        <dbReference type="Proteomes" id="UP001186944"/>
    </source>
</evidence>
<feature type="compositionally biased region" description="Basic and acidic residues" evidence="2">
    <location>
        <begin position="1078"/>
        <end position="1090"/>
    </location>
</feature>
<evidence type="ECO:0008006" key="5">
    <source>
        <dbReference type="Google" id="ProtNLM"/>
    </source>
</evidence>
<proteinExistence type="predicted"/>
<keyword evidence="1" id="KW-0175">Coiled coil</keyword>
<dbReference type="Proteomes" id="UP001186944">
    <property type="component" value="Unassembled WGS sequence"/>
</dbReference>
<feature type="coiled-coil region" evidence="1">
    <location>
        <begin position="336"/>
        <end position="630"/>
    </location>
</feature>
<keyword evidence="4" id="KW-1185">Reference proteome</keyword>
<dbReference type="PANTHER" id="PTHR47615:SF1">
    <property type="entry name" value="COILED-COIL DOMAIN-CONTAINING PROTEIN 158"/>
    <property type="match status" value="1"/>
</dbReference>
<name>A0AA88Y9T5_PINIB</name>
<sequence>MAAGGTPFIPNSLGPPMNVNSPLKGIKPVSSGTKRSSSMELIEQIKQLEIEGQKLRNSNLANLGVSSFSGIDSTADFSINPSSQFSPINKAAITPTSPTTLSSLIDISNEQKTIADLRVQLDAQRKETDRLQHQLLGDQFGQSRVPNVVNSGLPSSPSKTGFSTLPSTELFSARRPQYDYGPPSHLEKALKDSQEQVADLRRRLQEASEVCEQQKRQFRASNEELKAKLQETAGNRDALLELRSKEGKGHEELVNKLQYTVQQLQEKIKAQEMALKDANRKGESSSREKYLSDTTLNQVRAVLTDVEKKRGRPFFDSDPVDRQVPGMLVHTLERCVQEFTTDNNQKKCKIEELEGEIKSLKQNLSQDKETLFKEQQDKITNMAHEHERQMLTMQEKANNSRKQATQLQQQLALIEGQNDQQLKMKDDNIRELESKIKHLKDEYQEDRIKWQEKKDSYERSLEDLQKEMIKLRTDRDEAVKNHTISQNKVEELQSSATKLKVELDVEKQKNTQLWEKEMTFKSREKELENKLDDVKKDNVRLEKMLELIKSECNAQVSEKISSAERQERERHLDQISSLTSQLSSLTEKSNRLSLDLELTRTENTNYKQQIRELNEKADSLRIQLDSVSAEKKHASNMLSDKVSDMERVVQERDYYSTLLDQRNEELAVLKSQKEKLTIQIEEKDKNVQVLTQQSNNFTSVIETSSREKESLKEEKDKLMHMLNERTSALEELRASRETLSKKMKIREKRVKELEEEKQKTAAEIQIRHEEMNILQQEKDSLYKELKESRYEVATLNEERDSVKAEYDKEIVHNSKEISKLQAKNKAMEQEVRLAQKALKSRESADHQAVKVADKMQKEVTLKRGEIDSMKTKIRWLEDKVDSLSRERNSLEGDKDRLKTSLNKSLTHNQQLSAELELSQSRVLELKSQLNRLEIALEKCATKNATAQAELEQYQQEVARLKLRHQLDLQEALQNRGPLGSTRVLDDEEMKSSYKPTYRSLTPVNGLQSLPVDNSLASSLPTRDTDDYKYVGSELKNLLNEMKSLMADKKQKQAHKASHHRRSRTQEHRPISSYSSSETEYHSDVELERSMLRSRQRGRTANVDDPMLGPDRGSRSRSMSPSRSHRRSHSNDTSQLLQAGEYSYASRGISDITQNSPVKDSTYGTESYTSNQNRTDETDITANTQSNHESQSSNSDYTGEDVRGSSGPPVTDTQDLCKRLEEKIQSLTKMGGTLQKENREMADLMKMQGKKIKKVKESTRKVKKTVR</sequence>
<dbReference type="Gene3D" id="6.10.250.1080">
    <property type="match status" value="1"/>
</dbReference>
<accession>A0AA88Y9T5</accession>
<dbReference type="AlphaFoldDB" id="A0AA88Y9T5"/>
<protein>
    <recommendedName>
        <fullName evidence="5">Coiled-coil domain-containing protein 158</fullName>
    </recommendedName>
</protein>
<feature type="coiled-coil region" evidence="1">
    <location>
        <begin position="107"/>
        <end position="134"/>
    </location>
</feature>
<organism evidence="3 4">
    <name type="scientific">Pinctada imbricata</name>
    <name type="common">Atlantic pearl-oyster</name>
    <name type="synonym">Pinctada martensii</name>
    <dbReference type="NCBI Taxonomy" id="66713"/>
    <lineage>
        <taxon>Eukaryota</taxon>
        <taxon>Metazoa</taxon>
        <taxon>Spiralia</taxon>
        <taxon>Lophotrochozoa</taxon>
        <taxon>Mollusca</taxon>
        <taxon>Bivalvia</taxon>
        <taxon>Autobranchia</taxon>
        <taxon>Pteriomorphia</taxon>
        <taxon>Pterioida</taxon>
        <taxon>Pterioidea</taxon>
        <taxon>Pteriidae</taxon>
        <taxon>Pinctada</taxon>
    </lineage>
</organism>
<feature type="compositionally biased region" description="Basic residues" evidence="2">
    <location>
        <begin position="1051"/>
        <end position="1062"/>
    </location>
</feature>
<reference evidence="3" key="1">
    <citation type="submission" date="2019-08" db="EMBL/GenBank/DDBJ databases">
        <title>The improved chromosome-level genome for the pearl oyster Pinctada fucata martensii using PacBio sequencing and Hi-C.</title>
        <authorList>
            <person name="Zheng Z."/>
        </authorList>
    </citation>
    <scope>NUCLEOTIDE SEQUENCE</scope>
    <source>
        <strain evidence="3">ZZ-2019</strain>
        <tissue evidence="3">Adductor muscle</tissue>
    </source>
</reference>
<feature type="compositionally biased region" description="Polar residues" evidence="2">
    <location>
        <begin position="998"/>
        <end position="1021"/>
    </location>
</feature>
<dbReference type="PANTHER" id="PTHR47615">
    <property type="entry name" value="COILED-COIL DOMAIN-CONTAINING PROTEIN 158"/>
    <property type="match status" value="1"/>
</dbReference>
<feature type="region of interest" description="Disordered" evidence="2">
    <location>
        <begin position="996"/>
        <end position="1025"/>
    </location>
</feature>
<evidence type="ECO:0000256" key="1">
    <source>
        <dbReference type="SAM" id="Coils"/>
    </source>
</evidence>
<feature type="region of interest" description="Disordered" evidence="2">
    <location>
        <begin position="1047"/>
        <end position="1136"/>
    </location>
</feature>
<comment type="caution">
    <text evidence="3">The sequence shown here is derived from an EMBL/GenBank/DDBJ whole genome shotgun (WGS) entry which is preliminary data.</text>
</comment>
<evidence type="ECO:0000256" key="2">
    <source>
        <dbReference type="SAM" id="MobiDB-lite"/>
    </source>
</evidence>
<feature type="compositionally biased region" description="Polar residues" evidence="2">
    <location>
        <begin position="1150"/>
        <end position="1172"/>
    </location>
</feature>